<dbReference type="PANTHER" id="PTHR10900:SF77">
    <property type="entry name" value="FI19380P1"/>
    <property type="match status" value="1"/>
</dbReference>
<sequence>MKSLSFFLLLLASIFTFSSGLHAQEDMPETDEMTTEETAPMTSDHTIGEAVAQHAETTTLATALESAGLTDALDADGSFILLAPTDEAFAALPDGVLDALLLPENGEALVTLLQHHLIDSSDSASNELLSSVLNGDEVTIGENLSASNGQVYLIDQVLIPEGFDLEALQGKR</sequence>
<dbReference type="PANTHER" id="PTHR10900">
    <property type="entry name" value="PERIOSTIN-RELATED"/>
    <property type="match status" value="1"/>
</dbReference>
<organism evidence="3 4">
    <name type="scientific">Neolewinella aquimaris</name>
    <dbReference type="NCBI Taxonomy" id="1835722"/>
    <lineage>
        <taxon>Bacteria</taxon>
        <taxon>Pseudomonadati</taxon>
        <taxon>Bacteroidota</taxon>
        <taxon>Saprospiria</taxon>
        <taxon>Saprospirales</taxon>
        <taxon>Lewinellaceae</taxon>
        <taxon>Neolewinella</taxon>
    </lineage>
</organism>
<proteinExistence type="predicted"/>
<feature type="signal peptide" evidence="1">
    <location>
        <begin position="1"/>
        <end position="23"/>
    </location>
</feature>
<dbReference type="Gene3D" id="2.30.180.10">
    <property type="entry name" value="FAS1 domain"/>
    <property type="match status" value="1"/>
</dbReference>
<reference evidence="3 4" key="1">
    <citation type="submission" date="2020-08" db="EMBL/GenBank/DDBJ databases">
        <title>Genomic Encyclopedia of Type Strains, Phase IV (KMG-IV): sequencing the most valuable type-strain genomes for metagenomic binning, comparative biology and taxonomic classification.</title>
        <authorList>
            <person name="Goeker M."/>
        </authorList>
    </citation>
    <scope>NUCLEOTIDE SEQUENCE [LARGE SCALE GENOMIC DNA]</scope>
    <source>
        <strain evidence="3 4">DSM 105137</strain>
    </source>
</reference>
<dbReference type="SUPFAM" id="SSF82153">
    <property type="entry name" value="FAS1 domain"/>
    <property type="match status" value="1"/>
</dbReference>
<protein>
    <submittedName>
        <fullName evidence="3">Putative surface protein with fasciclin (FAS1) repeats</fullName>
    </submittedName>
</protein>
<evidence type="ECO:0000259" key="2">
    <source>
        <dbReference type="PROSITE" id="PS50213"/>
    </source>
</evidence>
<comment type="caution">
    <text evidence="3">The sequence shown here is derived from an EMBL/GenBank/DDBJ whole genome shotgun (WGS) entry which is preliminary data.</text>
</comment>
<dbReference type="RefSeq" id="WP_183494633.1">
    <property type="nucleotide sequence ID" value="NZ_JACIFF010000002.1"/>
</dbReference>
<feature type="domain" description="FAS1" evidence="2">
    <location>
        <begin position="44"/>
        <end position="158"/>
    </location>
</feature>
<dbReference type="AlphaFoldDB" id="A0A840DZF8"/>
<evidence type="ECO:0000313" key="3">
    <source>
        <dbReference type="EMBL" id="MBB4078381.1"/>
    </source>
</evidence>
<dbReference type="Pfam" id="PF02469">
    <property type="entry name" value="Fasciclin"/>
    <property type="match status" value="1"/>
</dbReference>
<dbReference type="Proteomes" id="UP000576209">
    <property type="component" value="Unassembled WGS sequence"/>
</dbReference>
<name>A0A840DZF8_9BACT</name>
<dbReference type="PROSITE" id="PS50213">
    <property type="entry name" value="FAS1"/>
    <property type="match status" value="1"/>
</dbReference>
<dbReference type="EMBL" id="JACIFF010000002">
    <property type="protein sequence ID" value="MBB4078381.1"/>
    <property type="molecule type" value="Genomic_DNA"/>
</dbReference>
<feature type="chain" id="PRO_5032428125" evidence="1">
    <location>
        <begin position="24"/>
        <end position="172"/>
    </location>
</feature>
<dbReference type="InterPro" id="IPR000782">
    <property type="entry name" value="FAS1_domain"/>
</dbReference>
<dbReference type="SMART" id="SM00554">
    <property type="entry name" value="FAS1"/>
    <property type="match status" value="1"/>
</dbReference>
<evidence type="ECO:0000313" key="4">
    <source>
        <dbReference type="Proteomes" id="UP000576209"/>
    </source>
</evidence>
<keyword evidence="1" id="KW-0732">Signal</keyword>
<dbReference type="InterPro" id="IPR036378">
    <property type="entry name" value="FAS1_dom_sf"/>
</dbReference>
<dbReference type="InterPro" id="IPR050904">
    <property type="entry name" value="Adhesion/Biosynth-related"/>
</dbReference>
<gene>
    <name evidence="3" type="ORF">GGR28_000994</name>
</gene>
<accession>A0A840DZF8</accession>
<evidence type="ECO:0000256" key="1">
    <source>
        <dbReference type="SAM" id="SignalP"/>
    </source>
</evidence>
<keyword evidence="4" id="KW-1185">Reference proteome</keyword>